<name>A0ABS3NS08_9BACI</name>
<keyword evidence="1" id="KW-1133">Transmembrane helix</keyword>
<keyword evidence="3" id="KW-1185">Reference proteome</keyword>
<dbReference type="Proteomes" id="UP000677611">
    <property type="component" value="Unassembled WGS sequence"/>
</dbReference>
<feature type="transmembrane region" description="Helical" evidence="1">
    <location>
        <begin position="21"/>
        <end position="45"/>
    </location>
</feature>
<comment type="caution">
    <text evidence="2">The sequence shown here is derived from an EMBL/GenBank/DDBJ whole genome shotgun (WGS) entry which is preliminary data.</text>
</comment>
<sequence>MTNSILSIILALIGEKGLVRTISGTCSIALLSYIIFFGYVIRLIWTGP</sequence>
<protein>
    <submittedName>
        <fullName evidence="2">Uncharacterized protein</fullName>
    </submittedName>
</protein>
<dbReference type="EMBL" id="JAGDQJ010000001">
    <property type="protein sequence ID" value="MBO1623711.1"/>
    <property type="molecule type" value="Genomic_DNA"/>
</dbReference>
<organism evidence="2 3">
    <name type="scientific">Bacillus arachidis</name>
    <dbReference type="NCBI Taxonomy" id="2819290"/>
    <lineage>
        <taxon>Bacteria</taxon>
        <taxon>Bacillati</taxon>
        <taxon>Bacillota</taxon>
        <taxon>Bacilli</taxon>
        <taxon>Bacillales</taxon>
        <taxon>Bacillaceae</taxon>
        <taxon>Bacillus</taxon>
    </lineage>
</organism>
<evidence type="ECO:0000313" key="3">
    <source>
        <dbReference type="Proteomes" id="UP000677611"/>
    </source>
</evidence>
<dbReference type="RefSeq" id="WP_208016434.1">
    <property type="nucleotide sequence ID" value="NZ_JAGDQJ010000001.1"/>
</dbReference>
<reference evidence="2 3" key="1">
    <citation type="submission" date="2021-03" db="EMBL/GenBank/DDBJ databases">
        <title>Identification of novel Bacillus strains.</title>
        <authorList>
            <person name="Xiao Z."/>
            <person name="Li Y."/>
            <person name="Shen J."/>
        </authorList>
    </citation>
    <scope>NUCLEOTIDE SEQUENCE [LARGE SCALE GENOMIC DNA]</scope>
    <source>
        <strain evidence="2 3">SY8</strain>
    </source>
</reference>
<gene>
    <name evidence="2" type="ORF">J4P90_00350</name>
</gene>
<keyword evidence="1" id="KW-0812">Transmembrane</keyword>
<keyword evidence="1" id="KW-0472">Membrane</keyword>
<accession>A0ABS3NS08</accession>
<evidence type="ECO:0000256" key="1">
    <source>
        <dbReference type="SAM" id="Phobius"/>
    </source>
</evidence>
<evidence type="ECO:0000313" key="2">
    <source>
        <dbReference type="EMBL" id="MBO1623711.1"/>
    </source>
</evidence>
<proteinExistence type="predicted"/>